<dbReference type="PANTHER" id="PTHR33406:SF11">
    <property type="entry name" value="MEMBRANE PROTEIN SCO6666-RELATED"/>
    <property type="match status" value="1"/>
</dbReference>
<feature type="transmembrane region" description="Helical" evidence="7">
    <location>
        <begin position="324"/>
        <end position="350"/>
    </location>
</feature>
<organism evidence="9 10">
    <name type="scientific">Stackebrandtia nassauensis (strain DSM 44728 / CIP 108903 / NRRL B-16338 / NBRC 102104 / LLR-40K-21)</name>
    <dbReference type="NCBI Taxonomy" id="446470"/>
    <lineage>
        <taxon>Bacteria</taxon>
        <taxon>Bacillati</taxon>
        <taxon>Actinomycetota</taxon>
        <taxon>Actinomycetes</taxon>
        <taxon>Glycomycetales</taxon>
        <taxon>Glycomycetaceae</taxon>
        <taxon>Stackebrandtia</taxon>
    </lineage>
</organism>
<feature type="transmembrane region" description="Helical" evidence="7">
    <location>
        <begin position="674"/>
        <end position="693"/>
    </location>
</feature>
<keyword evidence="10" id="KW-1185">Reference proteome</keyword>
<feature type="transmembrane region" description="Helical" evidence="7">
    <location>
        <begin position="295"/>
        <end position="318"/>
    </location>
</feature>
<evidence type="ECO:0000313" key="10">
    <source>
        <dbReference type="Proteomes" id="UP000000844"/>
    </source>
</evidence>
<evidence type="ECO:0000256" key="7">
    <source>
        <dbReference type="SAM" id="Phobius"/>
    </source>
</evidence>
<sequence>MFAGWGRAVVRLRWAILLLGAGVIALGATWGAGVFDSLSDGGFYNDKSPSAKAEDHIEDEFGRQDTDVVALYESKDDKVTDADFAESVTDVIADVEDRDEVEKVSSCYADKIVEGDPRTDPKVTCGEIDDDPNPFVSDDDHSTYVAITLNGEDDAARAEQFEDIRDDLKAEGLTTTLGGQAAIFDDVNTQTKADMVTAETYSMPILLGLMIIIFGSLVAATTPLLVGVLAIMGGFIITRLLTYVTDVSVFAINVITIIGLGLAIDYALFVVNRFREELDNGQTKKDAVSRTMATAGRTVMVSGLTIILSLAGLLLFPLPFLHGIAYGGMAAVAVAMLGSLTVLPALLAVLGHRVDAVRMPWRRKGKKVTKERGVWSKIGGSVMRRPALYIIGVLAILAVLASPFLNAAFGTVDEKVLPSGTESRTVTETMEKDFPNGKDGTLTIFVDGGGDVSLAQTIEDVEDLDLVEAVTPLESNLDSAVLQVRYDADAQSPEARDLADEILALEPPTQGTVEVTGMPAQLNDQFSDIGERLPWLGLYVAAVTLLLLFLAFGSILLPLKAILMNIVSIGASFGVIVWIFQEGHLSNLLGFTPSGYLEPSNLLLMVVLLFGLSTDYEVFLLSRVREEWDRTGDNTASVLTGLQRTGGIITSAALLLIVVVVSFAMGGIVFLKMIGIGMAVAIFVDATLVRMLLVPATMRILGRANWWAPRFLGIFYAKYGVKEGEDPEPAPERELVGAGK</sequence>
<evidence type="ECO:0000256" key="3">
    <source>
        <dbReference type="ARBA" id="ARBA00022475"/>
    </source>
</evidence>
<feature type="transmembrane region" description="Helical" evidence="7">
    <location>
        <begin position="387"/>
        <end position="409"/>
    </location>
</feature>
<dbReference type="GO" id="GO:0005886">
    <property type="term" value="C:plasma membrane"/>
    <property type="evidence" value="ECO:0007669"/>
    <property type="project" value="UniProtKB-SubCell"/>
</dbReference>
<dbReference type="SUPFAM" id="SSF82866">
    <property type="entry name" value="Multidrug efflux transporter AcrB transmembrane domain"/>
    <property type="match status" value="2"/>
</dbReference>
<reference evidence="9 10" key="1">
    <citation type="journal article" date="2009" name="Stand. Genomic Sci.">
        <title>Complete genome sequence of Stackebrandtia nassauensis type strain (LLR-40K-21).</title>
        <authorList>
            <person name="Munk C."/>
            <person name="Lapidus A."/>
            <person name="Copeland A."/>
            <person name="Jando M."/>
            <person name="Mayilraj S."/>
            <person name="Glavina Del Rio T."/>
            <person name="Nolan M."/>
            <person name="Chen F."/>
            <person name="Lucas S."/>
            <person name="Tice H."/>
            <person name="Cheng J.F."/>
            <person name="Han C."/>
            <person name="Detter J.C."/>
            <person name="Bruce D."/>
            <person name="Goodwin L."/>
            <person name="Chain P."/>
            <person name="Pitluck S."/>
            <person name="Goker M."/>
            <person name="Ovchinikova G."/>
            <person name="Pati A."/>
            <person name="Ivanova N."/>
            <person name="Mavromatis K."/>
            <person name="Chen A."/>
            <person name="Palaniappan K."/>
            <person name="Land M."/>
            <person name="Hauser L."/>
            <person name="Chang Y.J."/>
            <person name="Jeffries C.D."/>
            <person name="Bristow J."/>
            <person name="Eisen J.A."/>
            <person name="Markowitz V."/>
            <person name="Hugenholtz P."/>
            <person name="Kyrpides N.C."/>
            <person name="Klenk H.P."/>
        </authorList>
    </citation>
    <scope>NUCLEOTIDE SEQUENCE [LARGE SCALE GENOMIC DNA]</scope>
    <source>
        <strain evidence="10">DSM 44728 / CIP 108903 / NRRL B-16338 / NBRC 102104 / LLR-40K-21</strain>
    </source>
</reference>
<dbReference type="InterPro" id="IPR004869">
    <property type="entry name" value="MMPL_dom"/>
</dbReference>
<evidence type="ECO:0000259" key="8">
    <source>
        <dbReference type="PROSITE" id="PS50156"/>
    </source>
</evidence>
<feature type="transmembrane region" description="Helical" evidence="7">
    <location>
        <begin position="201"/>
        <end position="219"/>
    </location>
</feature>
<dbReference type="PANTHER" id="PTHR33406">
    <property type="entry name" value="MEMBRANE PROTEIN MJ1562-RELATED"/>
    <property type="match status" value="1"/>
</dbReference>
<evidence type="ECO:0000256" key="2">
    <source>
        <dbReference type="ARBA" id="ARBA00010157"/>
    </source>
</evidence>
<dbReference type="AlphaFoldDB" id="D3QAW7"/>
<name>D3QAW7_STANL</name>
<evidence type="ECO:0000256" key="4">
    <source>
        <dbReference type="ARBA" id="ARBA00022692"/>
    </source>
</evidence>
<feature type="transmembrane region" description="Helical" evidence="7">
    <location>
        <begin position="601"/>
        <end position="621"/>
    </location>
</feature>
<dbReference type="HOGENOM" id="CLU_005108_5_1_11"/>
<feature type="transmembrane region" description="Helical" evidence="7">
    <location>
        <begin position="562"/>
        <end position="581"/>
    </location>
</feature>
<comment type="similarity">
    <text evidence="2">Belongs to the resistance-nodulation-cell division (RND) (TC 2.A.6) family. MmpL subfamily.</text>
</comment>
<comment type="subcellular location">
    <subcellularLocation>
        <location evidence="1">Cell membrane</location>
        <topology evidence="1">Multi-pass membrane protein</topology>
    </subcellularLocation>
</comment>
<feature type="transmembrane region" description="Helical" evidence="7">
    <location>
        <begin position="648"/>
        <end position="668"/>
    </location>
</feature>
<keyword evidence="4 7" id="KW-0812">Transmembrane</keyword>
<dbReference type="KEGG" id="sna:Snas_5128"/>
<dbReference type="Proteomes" id="UP000000844">
    <property type="component" value="Chromosome"/>
</dbReference>
<dbReference type="STRING" id="446470.Snas_5128"/>
<evidence type="ECO:0000313" key="9">
    <source>
        <dbReference type="EMBL" id="ADD44763.1"/>
    </source>
</evidence>
<feature type="transmembrane region" description="Helical" evidence="7">
    <location>
        <begin position="250"/>
        <end position="274"/>
    </location>
</feature>
<feature type="transmembrane region" description="Helical" evidence="7">
    <location>
        <begin position="536"/>
        <end position="557"/>
    </location>
</feature>
<dbReference type="InterPro" id="IPR000731">
    <property type="entry name" value="SSD"/>
</dbReference>
<keyword evidence="5 7" id="KW-1133">Transmembrane helix</keyword>
<evidence type="ECO:0000256" key="5">
    <source>
        <dbReference type="ARBA" id="ARBA00022989"/>
    </source>
</evidence>
<accession>D3QAW7</accession>
<protein>
    <submittedName>
        <fullName evidence="9">MMPL domain protein</fullName>
    </submittedName>
</protein>
<keyword evidence="3" id="KW-1003">Cell membrane</keyword>
<dbReference type="InterPro" id="IPR050545">
    <property type="entry name" value="Mycobact_MmpL"/>
</dbReference>
<dbReference type="Pfam" id="PF03176">
    <property type="entry name" value="MMPL"/>
    <property type="match status" value="2"/>
</dbReference>
<feature type="domain" description="SSD" evidence="8">
    <location>
        <begin position="224"/>
        <end position="349"/>
    </location>
</feature>
<feature type="transmembrane region" description="Helical" evidence="7">
    <location>
        <begin position="224"/>
        <end position="244"/>
    </location>
</feature>
<dbReference type="Gene3D" id="1.20.1640.10">
    <property type="entry name" value="Multidrug efflux transporter AcrB transmembrane domain"/>
    <property type="match status" value="2"/>
</dbReference>
<evidence type="ECO:0000256" key="6">
    <source>
        <dbReference type="ARBA" id="ARBA00023136"/>
    </source>
</evidence>
<dbReference type="PROSITE" id="PS50156">
    <property type="entry name" value="SSD"/>
    <property type="match status" value="1"/>
</dbReference>
<dbReference type="eggNOG" id="COG2409">
    <property type="taxonomic scope" value="Bacteria"/>
</dbReference>
<proteinExistence type="inferred from homology"/>
<dbReference type="OrthoDB" id="7051771at2"/>
<keyword evidence="6 7" id="KW-0472">Membrane</keyword>
<gene>
    <name evidence="9" type="ordered locus">Snas_5128</name>
</gene>
<evidence type="ECO:0000256" key="1">
    <source>
        <dbReference type="ARBA" id="ARBA00004651"/>
    </source>
</evidence>
<dbReference type="EMBL" id="CP001778">
    <property type="protein sequence ID" value="ADD44763.1"/>
    <property type="molecule type" value="Genomic_DNA"/>
</dbReference>